<dbReference type="Pfam" id="PF21151">
    <property type="entry name" value="CSN1_C"/>
    <property type="match status" value="1"/>
</dbReference>
<evidence type="ECO:0000256" key="7">
    <source>
        <dbReference type="SAM" id="MobiDB-lite"/>
    </source>
</evidence>
<comment type="subcellular location">
    <subcellularLocation>
        <location evidence="2">Cytoplasm</location>
    </subcellularLocation>
    <subcellularLocation>
        <location evidence="1">Nucleus</location>
    </subcellularLocation>
</comment>
<keyword evidence="4" id="KW-0963">Cytoplasm</keyword>
<evidence type="ECO:0000256" key="1">
    <source>
        <dbReference type="ARBA" id="ARBA00004123"/>
    </source>
</evidence>
<dbReference type="PANTHER" id="PTHR14145:SF2">
    <property type="entry name" value="COP9 SIGNALOSOME COMPLEX SUBUNIT 1"/>
    <property type="match status" value="1"/>
</dbReference>
<keyword evidence="10" id="KW-1185">Reference proteome</keyword>
<dbReference type="InterPro" id="IPR045135">
    <property type="entry name" value="Rpn7_N"/>
</dbReference>
<dbReference type="Pfam" id="PF01399">
    <property type="entry name" value="PCI"/>
    <property type="match status" value="1"/>
</dbReference>
<feature type="region of interest" description="Disordered" evidence="7">
    <location>
        <begin position="1"/>
        <end position="54"/>
    </location>
</feature>
<proteinExistence type="inferred from homology"/>
<protein>
    <recommendedName>
        <fullName evidence="8">PCI domain-containing protein</fullName>
    </recommendedName>
</protein>
<sequence>MFSDDDMEAMDPPNTEQEEDIEEEQQKGKQKQQEAPSLASSPKPKDQTSAVSNDQMDIEAYASLYKGRTKILRLLFIAEHCRNQAMELEALRMAHEEICKGESTFLYKEVCEKINGRLGPAFVLDQEWVDSVDRRTSQRFERLDNELNSYKTNLIKESIRMGYNDLGDFHYGRGDLQLAFKCFVRTRDYCTTSKHIISMCLNVILVAINLGQFHHVSNYVAKAEQTPDNQEPQVVAKLRVVAGLAFLENQKYKHAARKFVETSSDLGVSYSEVIAPQDVATYGGLCALASFDRTELKSKVIENTNFKIFLELVPEVRELILDFYASRYASCLGYLQKLKTNLLLDIHLHDHVESLYTLIRHKALIQYTTPFISVDLNRMADAFKTTVAGLEKELAALIMENQIQARIDSHNKILHARHADQRNGTFQRALQTGTDFERDTRAMLVRANLLKHDIVSIILRPQFFGMHEVSKYQKVNMYWLPRVLVIKF</sequence>
<dbReference type="PANTHER" id="PTHR14145">
    <property type="entry name" value="26S PROTESOME SUBUNIT 6"/>
    <property type="match status" value="1"/>
</dbReference>
<evidence type="ECO:0000256" key="6">
    <source>
        <dbReference type="ARBA" id="ARBA00023242"/>
    </source>
</evidence>
<accession>A0A9D4U0S5</accession>
<gene>
    <name evidence="9" type="ORF">GOP47_0025552</name>
</gene>
<dbReference type="InterPro" id="IPR036390">
    <property type="entry name" value="WH_DNA-bd_sf"/>
</dbReference>
<dbReference type="OrthoDB" id="422427at2759"/>
<dbReference type="SMART" id="SM00088">
    <property type="entry name" value="PINT"/>
    <property type="match status" value="1"/>
</dbReference>
<keyword evidence="5" id="KW-0736">Signalosome</keyword>
<name>A0A9D4U0S5_ADICA</name>
<dbReference type="AlphaFoldDB" id="A0A9D4U0S5"/>
<keyword evidence="6" id="KW-0539">Nucleus</keyword>
<dbReference type="Gene3D" id="1.25.40.570">
    <property type="match status" value="1"/>
</dbReference>
<comment type="caution">
    <text evidence="9">The sequence shown here is derived from an EMBL/GenBank/DDBJ whole genome shotgun (WGS) entry which is preliminary data.</text>
</comment>
<dbReference type="InterPro" id="IPR048624">
    <property type="entry name" value="CSN1_C"/>
</dbReference>
<evidence type="ECO:0000256" key="4">
    <source>
        <dbReference type="ARBA" id="ARBA00022490"/>
    </source>
</evidence>
<evidence type="ECO:0000259" key="8">
    <source>
        <dbReference type="PROSITE" id="PS50250"/>
    </source>
</evidence>
<organism evidence="9 10">
    <name type="scientific">Adiantum capillus-veneris</name>
    <name type="common">Maidenhair fern</name>
    <dbReference type="NCBI Taxonomy" id="13818"/>
    <lineage>
        <taxon>Eukaryota</taxon>
        <taxon>Viridiplantae</taxon>
        <taxon>Streptophyta</taxon>
        <taxon>Embryophyta</taxon>
        <taxon>Tracheophyta</taxon>
        <taxon>Polypodiopsida</taxon>
        <taxon>Polypodiidae</taxon>
        <taxon>Polypodiales</taxon>
        <taxon>Pteridineae</taxon>
        <taxon>Pteridaceae</taxon>
        <taxon>Vittarioideae</taxon>
        <taxon>Adiantum</taxon>
    </lineage>
</organism>
<feature type="domain" description="PCI" evidence="8">
    <location>
        <begin position="251"/>
        <end position="421"/>
    </location>
</feature>
<dbReference type="InterPro" id="IPR019585">
    <property type="entry name" value="Rpn7/CSN1"/>
</dbReference>
<dbReference type="Proteomes" id="UP000886520">
    <property type="component" value="Chromosome 25"/>
</dbReference>
<evidence type="ECO:0000313" key="10">
    <source>
        <dbReference type="Proteomes" id="UP000886520"/>
    </source>
</evidence>
<dbReference type="SUPFAM" id="SSF46785">
    <property type="entry name" value="Winged helix' DNA-binding domain"/>
    <property type="match status" value="1"/>
</dbReference>
<comment type="similarity">
    <text evidence="3">Belongs to the CSN1 family.</text>
</comment>
<dbReference type="GO" id="GO:0005737">
    <property type="term" value="C:cytoplasm"/>
    <property type="evidence" value="ECO:0007669"/>
    <property type="project" value="UniProtKB-SubCell"/>
</dbReference>
<evidence type="ECO:0000256" key="2">
    <source>
        <dbReference type="ARBA" id="ARBA00004496"/>
    </source>
</evidence>
<reference evidence="9" key="1">
    <citation type="submission" date="2021-01" db="EMBL/GenBank/DDBJ databases">
        <title>Adiantum capillus-veneris genome.</title>
        <authorList>
            <person name="Fang Y."/>
            <person name="Liao Q."/>
        </authorList>
    </citation>
    <scope>NUCLEOTIDE SEQUENCE</scope>
    <source>
        <strain evidence="9">H3</strain>
        <tissue evidence="9">Leaf</tissue>
    </source>
</reference>
<dbReference type="PROSITE" id="PS50250">
    <property type="entry name" value="PCI"/>
    <property type="match status" value="1"/>
</dbReference>
<evidence type="ECO:0000313" key="9">
    <source>
        <dbReference type="EMBL" id="KAI5059233.1"/>
    </source>
</evidence>
<dbReference type="EMBL" id="JABFUD020000025">
    <property type="protein sequence ID" value="KAI5059233.1"/>
    <property type="molecule type" value="Genomic_DNA"/>
</dbReference>
<dbReference type="Pfam" id="PF10602">
    <property type="entry name" value="RPN7"/>
    <property type="match status" value="1"/>
</dbReference>
<dbReference type="FunFam" id="1.25.40.570:FF:000014">
    <property type="entry name" value="COP9 signalosome complex subunit 1"/>
    <property type="match status" value="1"/>
</dbReference>
<dbReference type="InterPro" id="IPR000717">
    <property type="entry name" value="PCI_dom"/>
</dbReference>
<evidence type="ECO:0000256" key="5">
    <source>
        <dbReference type="ARBA" id="ARBA00022790"/>
    </source>
</evidence>
<dbReference type="GO" id="GO:0008180">
    <property type="term" value="C:COP9 signalosome"/>
    <property type="evidence" value="ECO:0007669"/>
    <property type="project" value="UniProtKB-KW"/>
</dbReference>
<evidence type="ECO:0000256" key="3">
    <source>
        <dbReference type="ARBA" id="ARBA00008793"/>
    </source>
</evidence>